<comment type="caution">
    <text evidence="1">The sequence shown here is derived from an EMBL/GenBank/DDBJ whole genome shotgun (WGS) entry which is preliminary data.</text>
</comment>
<reference evidence="1 2" key="1">
    <citation type="journal article" date="2016" name="Nat. Commun.">
        <title>Thousands of microbial genomes shed light on interconnected biogeochemical processes in an aquifer system.</title>
        <authorList>
            <person name="Anantharaman K."/>
            <person name="Brown C.T."/>
            <person name="Hug L.A."/>
            <person name="Sharon I."/>
            <person name="Castelle C.J."/>
            <person name="Probst A.J."/>
            <person name="Thomas B.C."/>
            <person name="Singh A."/>
            <person name="Wilkins M.J."/>
            <person name="Karaoz U."/>
            <person name="Brodie E.L."/>
            <person name="Williams K.H."/>
            <person name="Hubbard S.S."/>
            <person name="Banfield J.F."/>
        </authorList>
    </citation>
    <scope>NUCLEOTIDE SEQUENCE [LARGE SCALE GENOMIC DNA]</scope>
</reference>
<evidence type="ECO:0000313" key="2">
    <source>
        <dbReference type="Proteomes" id="UP000178448"/>
    </source>
</evidence>
<gene>
    <name evidence="1" type="ORF">A2Z33_02605</name>
</gene>
<sequence length="132" mass="14864">MTIKELIYLQPIEVDPTDANDIEKKARDAMTSAFVHNLKPGNYDITDYRWNNQIVRWRLTVLTDGTGVLSLTPDVPWAGVFITGTHEEGTNTRGVVQVINNPDDPSQLIGEQKLQDGTVAYLLFKSVIYERS</sequence>
<accession>A0A1F5YMN3</accession>
<dbReference type="Proteomes" id="UP000178448">
    <property type="component" value="Unassembled WGS sequence"/>
</dbReference>
<evidence type="ECO:0000313" key="1">
    <source>
        <dbReference type="EMBL" id="OGG01406.1"/>
    </source>
</evidence>
<protein>
    <submittedName>
        <fullName evidence="1">Uncharacterized protein</fullName>
    </submittedName>
</protein>
<dbReference type="AlphaFoldDB" id="A0A1F5YMN3"/>
<name>A0A1F5YMN3_9BACT</name>
<dbReference type="EMBL" id="MFJD01000016">
    <property type="protein sequence ID" value="OGG01406.1"/>
    <property type="molecule type" value="Genomic_DNA"/>
</dbReference>
<proteinExistence type="predicted"/>
<organism evidence="1 2">
    <name type="scientific">Candidatus Gottesmanbacteria bacterium RBG_16_52_11</name>
    <dbReference type="NCBI Taxonomy" id="1798374"/>
    <lineage>
        <taxon>Bacteria</taxon>
        <taxon>Candidatus Gottesmaniibacteriota</taxon>
    </lineage>
</organism>